<feature type="region of interest" description="Disordered" evidence="1">
    <location>
        <begin position="1"/>
        <end position="28"/>
    </location>
</feature>
<feature type="region of interest" description="Disordered" evidence="1">
    <location>
        <begin position="65"/>
        <end position="96"/>
    </location>
</feature>
<protein>
    <submittedName>
        <fullName evidence="2">Uncharacterized protein</fullName>
    </submittedName>
</protein>
<dbReference type="EMBL" id="AP019620">
    <property type="protein sequence ID" value="BBJ43675.1"/>
    <property type="molecule type" value="Genomic_DNA"/>
</dbReference>
<evidence type="ECO:0000313" key="2">
    <source>
        <dbReference type="EMBL" id="BBJ43675.1"/>
    </source>
</evidence>
<feature type="compositionally biased region" description="Low complexity" evidence="1">
    <location>
        <begin position="65"/>
        <end position="75"/>
    </location>
</feature>
<organism evidence="2 3">
    <name type="scientific">Streptomyces antimycoticus</name>
    <dbReference type="NCBI Taxonomy" id="68175"/>
    <lineage>
        <taxon>Bacteria</taxon>
        <taxon>Bacillati</taxon>
        <taxon>Actinomycetota</taxon>
        <taxon>Actinomycetes</taxon>
        <taxon>Kitasatosporales</taxon>
        <taxon>Streptomycetaceae</taxon>
        <taxon>Streptomyces</taxon>
        <taxon>Streptomyces violaceusniger group</taxon>
    </lineage>
</organism>
<name>A0A499UNN5_9ACTN</name>
<reference evidence="2 3" key="1">
    <citation type="journal article" date="2020" name="Int. J. Syst. Evol. Microbiol.">
        <title>Reclassification of Streptomyces castelarensis and Streptomyces sporoclivatus as later heterotypic synonyms of Streptomyces antimycoticus.</title>
        <authorList>
            <person name="Komaki H."/>
            <person name="Tamura T."/>
        </authorList>
    </citation>
    <scope>NUCLEOTIDE SEQUENCE [LARGE SCALE GENOMIC DNA]</scope>
    <source>
        <strain evidence="2 3">NBRC 100767</strain>
    </source>
</reference>
<gene>
    <name evidence="2" type="ORF">SSPO_063930</name>
</gene>
<evidence type="ECO:0000256" key="1">
    <source>
        <dbReference type="SAM" id="MobiDB-lite"/>
    </source>
</evidence>
<accession>A0A499UNN5</accession>
<evidence type="ECO:0000313" key="3">
    <source>
        <dbReference type="Proteomes" id="UP000463951"/>
    </source>
</evidence>
<dbReference type="AlphaFoldDB" id="A0A499UNN5"/>
<feature type="compositionally biased region" description="Basic and acidic residues" evidence="1">
    <location>
        <begin position="14"/>
        <end position="28"/>
    </location>
</feature>
<dbReference type="Proteomes" id="UP000463951">
    <property type="component" value="Chromosome"/>
</dbReference>
<proteinExistence type="predicted"/>
<sequence>MDTRPDPVGGIRSGAREAPRSDPWGDRKRGASRLFFEARFASGYRWEVPRRKTPWGGCAKVLGPLRGAPGRGPSARIREVPPAQVGRGHPEAQRLL</sequence>